<dbReference type="AlphaFoldDB" id="A0A1R2BI36"/>
<feature type="repeat" description="TPR" evidence="3">
    <location>
        <begin position="535"/>
        <end position="568"/>
    </location>
</feature>
<name>A0A1R2BI36_9CILI</name>
<dbReference type="OrthoDB" id="292471at2759"/>
<sequence>MNYRFETPSPPPQRSKSSLYASHSGYRKLSPSVNRSMSLYGRSVKKRNFLSERHYKHLIPESSPLKLQKTDELMELGREEVHNQNYEGAINTFSTIQSLEENHLESLYFRGMCYYKLTHYRMAIPDLLKVINIDPIYNKFTYYLIAICFEKINDVVTAVRHISKSIYHFPKFAKGYILRGNLYNTQQRYDKALSDFRKALALNVEDGLALIGMAESLDKIGDSTTAYKILSQALTFEGCFVQAALKRAELLVAQRKVSQALGDYDMILEQHPDSAEGFFGKGKVLLELNQYSDAVLCFEQAIKYDKKSEFTNRAVYYLGYIKIKEKDFYGAIHQFDRVSSNILPEQKTLKIYAEGVIFLVKRKFKEGIGCFNKIIRKKHGNEEHLPSCYEYLGFANCSLKLFTKAMKYLKLALNSGEVSKASLYNFELIQGYLSAERHDLSSANTYFKKAAGIFPTKPEPLLLQSSLLLENKSQLDTIETGTIEKCEETLEKAATMRKDGEVYFYRGIIRYLLGKFALALEDAKFSIEKADENLPEHYVFRGLCHASLNNYSEAISDFSVAIQLNDALDYVYDFRGRCAYLIDDSDMAYMDYQKLVSLNESSPKPYIQTAIVLMHSSSFSGALASLENANSIEYTAEAGILKAKAYILQYDIEMAINEFNIVLDSWNGNDEIRFDREILQFISMVAKESPKDFVGALGKIERFKEKNGNIFDKKMVLWYEGVFFLYLERFEEAIANFQSIIELLQKRGKKLPSDEALSLEEQNCEVLYNIALCYIKSNKQKTFDIFNDLSKILNKKHKGQLLFLCGLVNLELKNQKSGQKLIEEAYKCDPETVTPFLNKQQLIIKPLNTTNSLAISFPLLQPFTYKKVMLRPAICLPKPLLPPIEFTIENKVLDYFKIEHMASKPEPPWLRRNKGSIMFTDKMVEIEHEPISQTISTTELNPKQKKTAKSGVLMRRNTSEEKESLYLQSQDDDEVDDFNESDSKSQDEVPETILRRIKEMCN</sequence>
<dbReference type="Pfam" id="PF13432">
    <property type="entry name" value="TPR_16"/>
    <property type="match status" value="1"/>
</dbReference>
<feature type="repeat" description="TPR" evidence="3">
    <location>
        <begin position="275"/>
        <end position="308"/>
    </location>
</feature>
<feature type="compositionally biased region" description="Acidic residues" evidence="4">
    <location>
        <begin position="970"/>
        <end position="980"/>
    </location>
</feature>
<accession>A0A1R2BI36</accession>
<keyword evidence="2 3" id="KW-0802">TPR repeat</keyword>
<dbReference type="SUPFAM" id="SSF81901">
    <property type="entry name" value="HCP-like"/>
    <property type="match status" value="1"/>
</dbReference>
<gene>
    <name evidence="5" type="ORF">SteCoe_24233</name>
</gene>
<organism evidence="5 6">
    <name type="scientific">Stentor coeruleus</name>
    <dbReference type="NCBI Taxonomy" id="5963"/>
    <lineage>
        <taxon>Eukaryota</taxon>
        <taxon>Sar</taxon>
        <taxon>Alveolata</taxon>
        <taxon>Ciliophora</taxon>
        <taxon>Postciliodesmatophora</taxon>
        <taxon>Heterotrichea</taxon>
        <taxon>Heterotrichida</taxon>
        <taxon>Stentoridae</taxon>
        <taxon>Stentor</taxon>
    </lineage>
</organism>
<feature type="repeat" description="TPR" evidence="3">
    <location>
        <begin position="173"/>
        <end position="206"/>
    </location>
</feature>
<feature type="repeat" description="TPR" evidence="3">
    <location>
        <begin position="104"/>
        <end position="137"/>
    </location>
</feature>
<feature type="compositionally biased region" description="Basic and acidic residues" evidence="4">
    <location>
        <begin position="981"/>
        <end position="993"/>
    </location>
</feature>
<feature type="region of interest" description="Disordered" evidence="4">
    <location>
        <begin position="939"/>
        <end position="993"/>
    </location>
</feature>
<feature type="region of interest" description="Disordered" evidence="4">
    <location>
        <begin position="1"/>
        <end position="20"/>
    </location>
</feature>
<dbReference type="Gene3D" id="1.25.40.10">
    <property type="entry name" value="Tetratricopeptide repeat domain"/>
    <property type="match status" value="5"/>
</dbReference>
<dbReference type="SUPFAM" id="SSF48452">
    <property type="entry name" value="TPR-like"/>
    <property type="match status" value="3"/>
</dbReference>
<dbReference type="InterPro" id="IPR011990">
    <property type="entry name" value="TPR-like_helical_dom_sf"/>
</dbReference>
<evidence type="ECO:0000256" key="4">
    <source>
        <dbReference type="SAM" id="MobiDB-lite"/>
    </source>
</evidence>
<dbReference type="Proteomes" id="UP000187209">
    <property type="component" value="Unassembled WGS sequence"/>
</dbReference>
<dbReference type="PANTHER" id="PTHR44858">
    <property type="entry name" value="TETRATRICOPEPTIDE REPEAT PROTEIN 6"/>
    <property type="match status" value="1"/>
</dbReference>
<dbReference type="InterPro" id="IPR050498">
    <property type="entry name" value="Ycf3"/>
</dbReference>
<proteinExistence type="predicted"/>
<dbReference type="PROSITE" id="PS50005">
    <property type="entry name" value="TPR"/>
    <property type="match status" value="4"/>
</dbReference>
<evidence type="ECO:0008006" key="7">
    <source>
        <dbReference type="Google" id="ProtNLM"/>
    </source>
</evidence>
<dbReference type="Pfam" id="PF00515">
    <property type="entry name" value="TPR_1"/>
    <property type="match status" value="1"/>
</dbReference>
<keyword evidence="1" id="KW-0677">Repeat</keyword>
<dbReference type="SMART" id="SM00028">
    <property type="entry name" value="TPR"/>
    <property type="match status" value="14"/>
</dbReference>
<dbReference type="InterPro" id="IPR019734">
    <property type="entry name" value="TPR_rpt"/>
</dbReference>
<dbReference type="EMBL" id="MPUH01000633">
    <property type="protein sequence ID" value="OMJ76401.1"/>
    <property type="molecule type" value="Genomic_DNA"/>
</dbReference>
<evidence type="ECO:0000313" key="5">
    <source>
        <dbReference type="EMBL" id="OMJ76401.1"/>
    </source>
</evidence>
<comment type="caution">
    <text evidence="5">The sequence shown here is derived from an EMBL/GenBank/DDBJ whole genome shotgun (WGS) entry which is preliminary data.</text>
</comment>
<dbReference type="PANTHER" id="PTHR44858:SF1">
    <property type="entry name" value="UDP-N-ACETYLGLUCOSAMINE--PEPTIDE N-ACETYLGLUCOSAMINYLTRANSFERASE SPINDLY-RELATED"/>
    <property type="match status" value="1"/>
</dbReference>
<evidence type="ECO:0000256" key="2">
    <source>
        <dbReference type="ARBA" id="ARBA00022803"/>
    </source>
</evidence>
<evidence type="ECO:0000256" key="1">
    <source>
        <dbReference type="ARBA" id="ARBA00022737"/>
    </source>
</evidence>
<evidence type="ECO:0000313" key="6">
    <source>
        <dbReference type="Proteomes" id="UP000187209"/>
    </source>
</evidence>
<evidence type="ECO:0000256" key="3">
    <source>
        <dbReference type="PROSITE-ProRule" id="PRU00339"/>
    </source>
</evidence>
<protein>
    <recommendedName>
        <fullName evidence="7">TPR-like protein</fullName>
    </recommendedName>
</protein>
<keyword evidence="6" id="KW-1185">Reference proteome</keyword>
<reference evidence="5 6" key="1">
    <citation type="submission" date="2016-11" db="EMBL/GenBank/DDBJ databases">
        <title>The macronuclear genome of Stentor coeruleus: a giant cell with tiny introns.</title>
        <authorList>
            <person name="Slabodnick M."/>
            <person name="Ruby J.G."/>
            <person name="Reiff S.B."/>
            <person name="Swart E.C."/>
            <person name="Gosai S."/>
            <person name="Prabakaran S."/>
            <person name="Witkowska E."/>
            <person name="Larue G.E."/>
            <person name="Fisher S."/>
            <person name="Freeman R.M."/>
            <person name="Gunawardena J."/>
            <person name="Chu W."/>
            <person name="Stover N.A."/>
            <person name="Gregory B.D."/>
            <person name="Nowacki M."/>
            <person name="Derisi J."/>
            <person name="Roy S.W."/>
            <person name="Marshall W.F."/>
            <person name="Sood P."/>
        </authorList>
    </citation>
    <scope>NUCLEOTIDE SEQUENCE [LARGE SCALE GENOMIC DNA]</scope>
    <source>
        <strain evidence="5">WM001</strain>
    </source>
</reference>
<dbReference type="Pfam" id="PF13181">
    <property type="entry name" value="TPR_8"/>
    <property type="match status" value="1"/>
</dbReference>